<dbReference type="InterPro" id="IPR036047">
    <property type="entry name" value="F-box-like_dom_sf"/>
</dbReference>
<sequence>MALARLASMPPELKLMTYYHIEIPDLLALSHVSRFWRALVLGDRRWDEWFDMIMNPDSNVLNSIPKRQVRVYQISDVTHSLLQHDREPMLRHEMLNYPQRICDDCINPEEHSVMAISAALKTFDLSEKDLVGIVILSVATTFLPSPLTRLPETRTVGKSSCAIAKFGGEDHLENHLQTRKTRSRQAYEARIAEYNAATKVRDSLKATGDLVGAAAVTLKNKKQIPKTRPKMPAILKTSHTPLLYTDLSIMSTNFLAVEDATTVVAYALLRCEVCVLMWELDPAPTPSAVPDLMHPALLPAHERAVHHLRRGDRCRGSPTGICKPCLNRMALGIKEDRDALRTATSSS</sequence>
<feature type="domain" description="F-box" evidence="1">
    <location>
        <begin position="3"/>
        <end position="49"/>
    </location>
</feature>
<name>A0AAD6ZUD9_9AGAR</name>
<dbReference type="SUPFAM" id="SSF81383">
    <property type="entry name" value="F-box domain"/>
    <property type="match status" value="1"/>
</dbReference>
<dbReference type="PROSITE" id="PS50181">
    <property type="entry name" value="FBOX"/>
    <property type="match status" value="1"/>
</dbReference>
<comment type="caution">
    <text evidence="2">The sequence shown here is derived from an EMBL/GenBank/DDBJ whole genome shotgun (WGS) entry which is preliminary data.</text>
</comment>
<dbReference type="Pfam" id="PF00646">
    <property type="entry name" value="F-box"/>
    <property type="match status" value="1"/>
</dbReference>
<dbReference type="AlphaFoldDB" id="A0AAD6ZUD9"/>
<dbReference type="InterPro" id="IPR001810">
    <property type="entry name" value="F-box_dom"/>
</dbReference>
<keyword evidence="3" id="KW-1185">Reference proteome</keyword>
<organism evidence="2 3">
    <name type="scientific">Mycena albidolilacea</name>
    <dbReference type="NCBI Taxonomy" id="1033008"/>
    <lineage>
        <taxon>Eukaryota</taxon>
        <taxon>Fungi</taxon>
        <taxon>Dikarya</taxon>
        <taxon>Basidiomycota</taxon>
        <taxon>Agaricomycotina</taxon>
        <taxon>Agaricomycetes</taxon>
        <taxon>Agaricomycetidae</taxon>
        <taxon>Agaricales</taxon>
        <taxon>Marasmiineae</taxon>
        <taxon>Mycenaceae</taxon>
        <taxon>Mycena</taxon>
    </lineage>
</organism>
<evidence type="ECO:0000259" key="1">
    <source>
        <dbReference type="PROSITE" id="PS50181"/>
    </source>
</evidence>
<proteinExistence type="predicted"/>
<reference evidence="2" key="1">
    <citation type="submission" date="2023-03" db="EMBL/GenBank/DDBJ databases">
        <title>Massive genome expansion in bonnet fungi (Mycena s.s.) driven by repeated elements and novel gene families across ecological guilds.</title>
        <authorList>
            <consortium name="Lawrence Berkeley National Laboratory"/>
            <person name="Harder C.B."/>
            <person name="Miyauchi S."/>
            <person name="Viragh M."/>
            <person name="Kuo A."/>
            <person name="Thoen E."/>
            <person name="Andreopoulos B."/>
            <person name="Lu D."/>
            <person name="Skrede I."/>
            <person name="Drula E."/>
            <person name="Henrissat B."/>
            <person name="Morin E."/>
            <person name="Kohler A."/>
            <person name="Barry K."/>
            <person name="LaButti K."/>
            <person name="Morin E."/>
            <person name="Salamov A."/>
            <person name="Lipzen A."/>
            <person name="Mereny Z."/>
            <person name="Hegedus B."/>
            <person name="Baldrian P."/>
            <person name="Stursova M."/>
            <person name="Weitz H."/>
            <person name="Taylor A."/>
            <person name="Grigoriev I.V."/>
            <person name="Nagy L.G."/>
            <person name="Martin F."/>
            <person name="Kauserud H."/>
        </authorList>
    </citation>
    <scope>NUCLEOTIDE SEQUENCE</scope>
    <source>
        <strain evidence="2">CBHHK002</strain>
    </source>
</reference>
<accession>A0AAD6ZUD9</accession>
<dbReference type="EMBL" id="JARIHO010000027">
    <property type="protein sequence ID" value="KAJ7339949.1"/>
    <property type="molecule type" value="Genomic_DNA"/>
</dbReference>
<evidence type="ECO:0000313" key="3">
    <source>
        <dbReference type="Proteomes" id="UP001218218"/>
    </source>
</evidence>
<dbReference type="Proteomes" id="UP001218218">
    <property type="component" value="Unassembled WGS sequence"/>
</dbReference>
<evidence type="ECO:0000313" key="2">
    <source>
        <dbReference type="EMBL" id="KAJ7339949.1"/>
    </source>
</evidence>
<gene>
    <name evidence="2" type="ORF">DFH08DRAFT_938754</name>
</gene>
<protein>
    <recommendedName>
        <fullName evidence="1">F-box domain-containing protein</fullName>
    </recommendedName>
</protein>